<reference evidence="8" key="2">
    <citation type="submission" date="2022-09" db="EMBL/GenBank/DDBJ databases">
        <authorList>
            <person name="Sun Q."/>
            <person name="Ohkuma M."/>
        </authorList>
    </citation>
    <scope>NUCLEOTIDE SEQUENCE</scope>
    <source>
        <strain evidence="8">JCM 13583</strain>
    </source>
</reference>
<reference evidence="8" key="1">
    <citation type="journal article" date="2014" name="Int. J. Syst. Evol. Microbiol.">
        <title>Complete genome sequence of Corynebacterium casei LMG S-19264T (=DSM 44701T), isolated from a smear-ripened cheese.</title>
        <authorList>
            <consortium name="US DOE Joint Genome Institute (JGI-PGF)"/>
            <person name="Walter F."/>
            <person name="Albersmeier A."/>
            <person name="Kalinowski J."/>
            <person name="Ruckert C."/>
        </authorList>
    </citation>
    <scope>NUCLEOTIDE SEQUENCE</scope>
    <source>
        <strain evidence="8">JCM 13583</strain>
    </source>
</reference>
<name>A0AA37BRI0_9ARCH</name>
<dbReference type="EMBL" id="BMNY01000001">
    <property type="protein sequence ID" value="GGM73803.1"/>
    <property type="molecule type" value="Genomic_DNA"/>
</dbReference>
<feature type="transmembrane region" description="Helical" evidence="6">
    <location>
        <begin position="6"/>
        <end position="28"/>
    </location>
</feature>
<keyword evidence="9" id="KW-1185">Reference proteome</keyword>
<keyword evidence="3 6" id="KW-0812">Transmembrane</keyword>
<organism evidence="8 9">
    <name type="scientific">Thermogymnomonas acidicola</name>
    <dbReference type="NCBI Taxonomy" id="399579"/>
    <lineage>
        <taxon>Archaea</taxon>
        <taxon>Methanobacteriati</taxon>
        <taxon>Thermoplasmatota</taxon>
        <taxon>Thermoplasmata</taxon>
        <taxon>Thermoplasmatales</taxon>
        <taxon>Thermogymnomonas</taxon>
    </lineage>
</organism>
<keyword evidence="4 6" id="KW-1133">Transmembrane helix</keyword>
<feature type="transmembrane region" description="Helical" evidence="6">
    <location>
        <begin position="40"/>
        <end position="57"/>
    </location>
</feature>
<dbReference type="AlphaFoldDB" id="A0AA37BRI0"/>
<dbReference type="GO" id="GO:0005886">
    <property type="term" value="C:plasma membrane"/>
    <property type="evidence" value="ECO:0007669"/>
    <property type="project" value="UniProtKB-SubCell"/>
</dbReference>
<dbReference type="RefSeq" id="WP_188680790.1">
    <property type="nucleotide sequence ID" value="NZ_BMNY01000001.1"/>
</dbReference>
<keyword evidence="2" id="KW-1003">Cell membrane</keyword>
<evidence type="ECO:0000313" key="9">
    <source>
        <dbReference type="Proteomes" id="UP000632195"/>
    </source>
</evidence>
<keyword evidence="5 6" id="KW-0472">Membrane</keyword>
<feature type="transmembrane region" description="Helical" evidence="6">
    <location>
        <begin position="185"/>
        <end position="202"/>
    </location>
</feature>
<feature type="domain" description="VTT" evidence="7">
    <location>
        <begin position="36"/>
        <end position="168"/>
    </location>
</feature>
<sequence length="214" mass="23502">MGIVVEVVNLILSIIQTIGYPGIFGLMLLEGMLLPIPSEVVMLFGGYLVVSGGLPAYMNVPAFALLVLAGTLGNLVGAYIAYAIGRYGGIPLIMKFGKYVALDEKSVRRTEEWFRKYGPASVFFTRLVPVFRTFISIPAGIGEMDLKKFLGLSFAGSLIWDIVLVYLGMKLGRSWEVAVNFFDKYTYVAVVAAVLVILYIAYTKYRSLRRGAGN</sequence>
<dbReference type="PANTHER" id="PTHR42709">
    <property type="entry name" value="ALKALINE PHOSPHATASE LIKE PROTEIN"/>
    <property type="match status" value="1"/>
</dbReference>
<dbReference type="Pfam" id="PF09335">
    <property type="entry name" value="VTT_dom"/>
    <property type="match status" value="1"/>
</dbReference>
<evidence type="ECO:0000313" key="8">
    <source>
        <dbReference type="EMBL" id="GGM73803.1"/>
    </source>
</evidence>
<accession>A0AA37BRI0</accession>
<comment type="caution">
    <text evidence="8">The sequence shown here is derived from an EMBL/GenBank/DDBJ whole genome shotgun (WGS) entry which is preliminary data.</text>
</comment>
<evidence type="ECO:0000256" key="6">
    <source>
        <dbReference type="SAM" id="Phobius"/>
    </source>
</evidence>
<dbReference type="PANTHER" id="PTHR42709:SF6">
    <property type="entry name" value="UNDECAPRENYL PHOSPHATE TRANSPORTER A"/>
    <property type="match status" value="1"/>
</dbReference>
<comment type="subcellular location">
    <subcellularLocation>
        <location evidence="1">Cell membrane</location>
        <topology evidence="1">Multi-pass membrane protein</topology>
    </subcellularLocation>
</comment>
<evidence type="ECO:0000256" key="5">
    <source>
        <dbReference type="ARBA" id="ARBA00023136"/>
    </source>
</evidence>
<evidence type="ECO:0000256" key="3">
    <source>
        <dbReference type="ARBA" id="ARBA00022692"/>
    </source>
</evidence>
<dbReference type="InterPro" id="IPR032816">
    <property type="entry name" value="VTT_dom"/>
</dbReference>
<protein>
    <submittedName>
        <fullName evidence="8">Alkaline phosphatase</fullName>
    </submittedName>
</protein>
<dbReference type="Proteomes" id="UP000632195">
    <property type="component" value="Unassembled WGS sequence"/>
</dbReference>
<evidence type="ECO:0000256" key="1">
    <source>
        <dbReference type="ARBA" id="ARBA00004651"/>
    </source>
</evidence>
<gene>
    <name evidence="8" type="ORF">GCM10007108_09700</name>
</gene>
<evidence type="ECO:0000256" key="2">
    <source>
        <dbReference type="ARBA" id="ARBA00022475"/>
    </source>
</evidence>
<feature type="transmembrane region" description="Helical" evidence="6">
    <location>
        <begin position="63"/>
        <end position="85"/>
    </location>
</feature>
<evidence type="ECO:0000256" key="4">
    <source>
        <dbReference type="ARBA" id="ARBA00022989"/>
    </source>
</evidence>
<dbReference type="InterPro" id="IPR051311">
    <property type="entry name" value="DedA_domain"/>
</dbReference>
<feature type="transmembrane region" description="Helical" evidence="6">
    <location>
        <begin position="149"/>
        <end position="169"/>
    </location>
</feature>
<evidence type="ECO:0000259" key="7">
    <source>
        <dbReference type="Pfam" id="PF09335"/>
    </source>
</evidence>
<proteinExistence type="predicted"/>